<dbReference type="GO" id="GO:0006357">
    <property type="term" value="P:regulation of transcription by RNA polymerase II"/>
    <property type="evidence" value="ECO:0007669"/>
    <property type="project" value="TreeGrafter"/>
</dbReference>
<feature type="compositionally biased region" description="Basic and acidic residues" evidence="2">
    <location>
        <begin position="386"/>
        <end position="397"/>
    </location>
</feature>
<dbReference type="AlphaFoldDB" id="A0A7R8CLN1"/>
<accession>A0A7R8CLN1</accession>
<dbReference type="GO" id="GO:0048513">
    <property type="term" value="P:animal organ development"/>
    <property type="evidence" value="ECO:0007669"/>
    <property type="project" value="UniProtKB-ARBA"/>
</dbReference>
<dbReference type="SUPFAM" id="SSF54695">
    <property type="entry name" value="POZ domain"/>
    <property type="match status" value="1"/>
</dbReference>
<dbReference type="Pfam" id="PF08672">
    <property type="entry name" value="ANAPC2"/>
    <property type="match status" value="1"/>
</dbReference>
<keyword evidence="1" id="KW-0539">Nucleus</keyword>
<proteinExistence type="predicted"/>
<dbReference type="SMART" id="SM01013">
    <property type="entry name" value="APC2"/>
    <property type="match status" value="1"/>
</dbReference>
<dbReference type="CDD" id="cd18315">
    <property type="entry name" value="BTB_POZ_BAB-like"/>
    <property type="match status" value="1"/>
</dbReference>
<dbReference type="PROSITE" id="PS50097">
    <property type="entry name" value="BTB"/>
    <property type="match status" value="1"/>
</dbReference>
<dbReference type="InterPro" id="IPR036390">
    <property type="entry name" value="WH_DNA-bd_sf"/>
</dbReference>
<evidence type="ECO:0000313" key="4">
    <source>
        <dbReference type="Proteomes" id="UP000675881"/>
    </source>
</evidence>
<feature type="region of interest" description="Disordered" evidence="2">
    <location>
        <begin position="52"/>
        <end position="71"/>
    </location>
</feature>
<dbReference type="Pfam" id="PF00651">
    <property type="entry name" value="BTB"/>
    <property type="match status" value="1"/>
</dbReference>
<dbReference type="SMART" id="SM00355">
    <property type="entry name" value="ZnF_C2H2"/>
    <property type="match status" value="2"/>
</dbReference>
<dbReference type="InterPro" id="IPR013087">
    <property type="entry name" value="Znf_C2H2_type"/>
</dbReference>
<evidence type="ECO:0000256" key="2">
    <source>
        <dbReference type="SAM" id="MobiDB-lite"/>
    </source>
</evidence>
<feature type="compositionally biased region" description="Polar residues" evidence="2">
    <location>
        <begin position="306"/>
        <end position="317"/>
    </location>
</feature>
<reference evidence="3" key="1">
    <citation type="submission" date="2021-02" db="EMBL/GenBank/DDBJ databases">
        <authorList>
            <person name="Bekaert M."/>
        </authorList>
    </citation>
    <scope>NUCLEOTIDE SEQUENCE</scope>
    <source>
        <strain evidence="3">IoA-00</strain>
    </source>
</reference>
<dbReference type="PANTHER" id="PTHR23110">
    <property type="entry name" value="BTB DOMAIN TRANSCRIPTION FACTOR"/>
    <property type="match status" value="1"/>
</dbReference>
<dbReference type="SMART" id="SM00225">
    <property type="entry name" value="BTB"/>
    <property type="match status" value="1"/>
</dbReference>
<evidence type="ECO:0000256" key="1">
    <source>
        <dbReference type="ARBA" id="ARBA00023242"/>
    </source>
</evidence>
<dbReference type="InterPro" id="IPR000210">
    <property type="entry name" value="BTB/POZ_dom"/>
</dbReference>
<feature type="compositionally biased region" description="Low complexity" evidence="2">
    <location>
        <begin position="337"/>
        <end position="354"/>
    </location>
</feature>
<dbReference type="GO" id="GO:0048468">
    <property type="term" value="P:cell development"/>
    <property type="evidence" value="ECO:0007669"/>
    <property type="project" value="UniProtKB-ARBA"/>
</dbReference>
<dbReference type="GO" id="GO:0005634">
    <property type="term" value="C:nucleus"/>
    <property type="evidence" value="ECO:0007669"/>
    <property type="project" value="TreeGrafter"/>
</dbReference>
<name>A0A7R8CLN1_LEPSM</name>
<gene>
    <name evidence="3" type="ORF">LSAA_5947</name>
</gene>
<sequence length="541" mass="61680">MECRRVVSQFAGTCFHFKKKNDVLVVPKGLFRELEHDKYCLVEEGPIRRMSGLVSDPINEDEETESVTTTSRDQRAEELQVFWSYIVGMLTNLESLPLDRIFQMLKMFAMQGPSAVECSIEELRSFLDSKVRDHQLIVSVVSINYQNKHCRSAEEDKEMGSTEFLCLRWNEFEANIKNVFTGLRKDEEFFDVTLACGPKQIKAHKIILCAFSPTLRSIIKSVPHSHPLLYLRSVQFHHLESLISFMYNGEVNVSQEDLEDFLSVAEELQIRGLVQNRHSTPSSALSDKEESTSTSSSIHPNKKRTASASNIQNTSSDKPNRNLILRPRLSVPSELISTSQTSSSQPQQHQPTTSAEESELEDINSVENEQKYTSEHPVIVSLDPDDLGKDDFTHGGADDDDLKNEEDDYAEYGSELHEMSSTEEGSMMDADLIMPEPSRSLNTSANSKVRGALFPPFKDLLDVCIMKFASSQRNDKGNFKCLKCSYETPRLMDLKRHIESKHFVTDGFPCETCGFRSKTRYGLYRHRTRNHKMDLQYFSTM</sequence>
<organism evidence="3 4">
    <name type="scientific">Lepeophtheirus salmonis</name>
    <name type="common">Salmon louse</name>
    <name type="synonym">Caligus salmonis</name>
    <dbReference type="NCBI Taxonomy" id="72036"/>
    <lineage>
        <taxon>Eukaryota</taxon>
        <taxon>Metazoa</taxon>
        <taxon>Ecdysozoa</taxon>
        <taxon>Arthropoda</taxon>
        <taxon>Crustacea</taxon>
        <taxon>Multicrustacea</taxon>
        <taxon>Hexanauplia</taxon>
        <taxon>Copepoda</taxon>
        <taxon>Siphonostomatoida</taxon>
        <taxon>Caligidae</taxon>
        <taxon>Lepeophtheirus</taxon>
    </lineage>
</organism>
<dbReference type="SUPFAM" id="SSF46785">
    <property type="entry name" value="Winged helix' DNA-binding domain"/>
    <property type="match status" value="1"/>
</dbReference>
<dbReference type="InterPro" id="IPR051095">
    <property type="entry name" value="Dros_DevTransReg"/>
</dbReference>
<dbReference type="EMBL" id="HG994594">
    <property type="protein sequence ID" value="CAF2858754.1"/>
    <property type="molecule type" value="Genomic_DNA"/>
</dbReference>
<dbReference type="GO" id="GO:0003006">
    <property type="term" value="P:developmental process involved in reproduction"/>
    <property type="evidence" value="ECO:0007669"/>
    <property type="project" value="UniProtKB-ARBA"/>
</dbReference>
<dbReference type="Gene3D" id="3.30.160.60">
    <property type="entry name" value="Classic Zinc Finger"/>
    <property type="match status" value="1"/>
</dbReference>
<keyword evidence="4" id="KW-1185">Reference proteome</keyword>
<dbReference type="Proteomes" id="UP000675881">
    <property type="component" value="Chromosome 15"/>
</dbReference>
<protein>
    <submittedName>
        <fullName evidence="3">(salmon louse) hypothetical protein</fullName>
    </submittedName>
</protein>
<dbReference type="Gene3D" id="3.30.710.10">
    <property type="entry name" value="Potassium Channel Kv1.1, Chain A"/>
    <property type="match status" value="1"/>
</dbReference>
<evidence type="ECO:0000313" key="3">
    <source>
        <dbReference type="EMBL" id="CAF2858754.1"/>
    </source>
</evidence>
<feature type="region of interest" description="Disordered" evidence="2">
    <location>
        <begin position="275"/>
        <end position="405"/>
    </location>
</feature>
<feature type="compositionally biased region" description="Polar residues" evidence="2">
    <location>
        <begin position="276"/>
        <end position="285"/>
    </location>
</feature>
<dbReference type="InterPro" id="IPR014786">
    <property type="entry name" value="ANAPC2_C"/>
</dbReference>
<dbReference type="InterPro" id="IPR036388">
    <property type="entry name" value="WH-like_DNA-bd_sf"/>
</dbReference>
<dbReference type="Gene3D" id="1.10.10.10">
    <property type="entry name" value="Winged helix-like DNA-binding domain superfamily/Winged helix DNA-binding domain"/>
    <property type="match status" value="1"/>
</dbReference>
<dbReference type="PANTHER" id="PTHR23110:SF98">
    <property type="entry name" value="PRE-LOLA-G, ISOFORM C-RELATED"/>
    <property type="match status" value="1"/>
</dbReference>
<dbReference type="InterPro" id="IPR011333">
    <property type="entry name" value="SKP1/BTB/POZ_sf"/>
</dbReference>
<dbReference type="OrthoDB" id="5581181at2759"/>